<feature type="domain" description="Thioredoxin" evidence="3">
    <location>
        <begin position="41"/>
        <end position="182"/>
    </location>
</feature>
<dbReference type="AlphaFoldDB" id="H0I1S9"/>
<sequence length="182" mass="19679">MVTRVSRRELLKRSGAFAACALALPCGATASDVAPPPLVAVAEPVEAPAIDLADIEGNMHATADYRGKVVVVSFWAAWCAPCRRELPSLARLKRNLPFDRFAILAINLGDGPDRIRDFLSRIDHEGLVIVGDERTVLAKPWNVYGLPVSYAVDPAGQIRFSALGALEWDAATVRDQLFSLAV</sequence>
<dbReference type="OrthoDB" id="9799347at2"/>
<dbReference type="PROSITE" id="PS51352">
    <property type="entry name" value="THIOREDOXIN_2"/>
    <property type="match status" value="1"/>
</dbReference>
<dbReference type="PROSITE" id="PS51318">
    <property type="entry name" value="TAT"/>
    <property type="match status" value="1"/>
</dbReference>
<dbReference type="InterPro" id="IPR036249">
    <property type="entry name" value="Thioredoxin-like_sf"/>
</dbReference>
<dbReference type="InterPro" id="IPR050553">
    <property type="entry name" value="Thioredoxin_ResA/DsbE_sf"/>
</dbReference>
<feature type="signal peptide" evidence="2">
    <location>
        <begin position="1"/>
        <end position="30"/>
    </location>
</feature>
<dbReference type="RefSeq" id="WP_008839986.1">
    <property type="nucleotide sequence ID" value="NZ_AHAM01000289.1"/>
</dbReference>
<dbReference type="Proteomes" id="UP000003250">
    <property type="component" value="Unassembled WGS sequence"/>
</dbReference>
<dbReference type="Pfam" id="PF00578">
    <property type="entry name" value="AhpC-TSA"/>
    <property type="match status" value="1"/>
</dbReference>
<dbReference type="PANTHER" id="PTHR42852">
    <property type="entry name" value="THIOL:DISULFIDE INTERCHANGE PROTEIN DSBE"/>
    <property type="match status" value="1"/>
</dbReference>
<dbReference type="EMBL" id="AHAM01000289">
    <property type="protein sequence ID" value="EHK53069.1"/>
    <property type="molecule type" value="Genomic_DNA"/>
</dbReference>
<organism evidence="4 5">
    <name type="scientific">Mesorhizobium alhagi CCNWXJ12-2</name>
    <dbReference type="NCBI Taxonomy" id="1107882"/>
    <lineage>
        <taxon>Bacteria</taxon>
        <taxon>Pseudomonadati</taxon>
        <taxon>Pseudomonadota</taxon>
        <taxon>Alphaproteobacteria</taxon>
        <taxon>Hyphomicrobiales</taxon>
        <taxon>Phyllobacteriaceae</taxon>
        <taxon>Allomesorhizobium</taxon>
    </lineage>
</organism>
<dbReference type="InterPro" id="IPR000866">
    <property type="entry name" value="AhpC/TSA"/>
</dbReference>
<gene>
    <name evidence="4" type="ORF">MAXJ12_32084</name>
</gene>
<dbReference type="PANTHER" id="PTHR42852:SF13">
    <property type="entry name" value="PROTEIN DIPZ"/>
    <property type="match status" value="1"/>
</dbReference>
<evidence type="ECO:0000259" key="3">
    <source>
        <dbReference type="PROSITE" id="PS51352"/>
    </source>
</evidence>
<evidence type="ECO:0000313" key="5">
    <source>
        <dbReference type="Proteomes" id="UP000003250"/>
    </source>
</evidence>
<dbReference type="PROSITE" id="PS00194">
    <property type="entry name" value="THIOREDOXIN_1"/>
    <property type="match status" value="1"/>
</dbReference>
<dbReference type="GO" id="GO:0016209">
    <property type="term" value="F:antioxidant activity"/>
    <property type="evidence" value="ECO:0007669"/>
    <property type="project" value="InterPro"/>
</dbReference>
<dbReference type="InterPro" id="IPR013766">
    <property type="entry name" value="Thioredoxin_domain"/>
</dbReference>
<dbReference type="CDD" id="cd02966">
    <property type="entry name" value="TlpA_like_family"/>
    <property type="match status" value="1"/>
</dbReference>
<dbReference type="Gene3D" id="3.40.30.10">
    <property type="entry name" value="Glutaredoxin"/>
    <property type="match status" value="1"/>
</dbReference>
<keyword evidence="2" id="KW-0732">Signal</keyword>
<keyword evidence="5" id="KW-1185">Reference proteome</keyword>
<dbReference type="InterPro" id="IPR006311">
    <property type="entry name" value="TAT_signal"/>
</dbReference>
<accession>H0I1S9</accession>
<dbReference type="SUPFAM" id="SSF52833">
    <property type="entry name" value="Thioredoxin-like"/>
    <property type="match status" value="1"/>
</dbReference>
<dbReference type="PATRIC" id="fig|1107882.3.peg.6208"/>
<evidence type="ECO:0000256" key="2">
    <source>
        <dbReference type="SAM" id="SignalP"/>
    </source>
</evidence>
<dbReference type="GO" id="GO:0015036">
    <property type="term" value="F:disulfide oxidoreductase activity"/>
    <property type="evidence" value="ECO:0007669"/>
    <property type="project" value="UniProtKB-ARBA"/>
</dbReference>
<protein>
    <submittedName>
        <fullName evidence="4">Thioredoxin family protein</fullName>
    </submittedName>
</protein>
<keyword evidence="1" id="KW-0676">Redox-active center</keyword>
<evidence type="ECO:0000256" key="1">
    <source>
        <dbReference type="ARBA" id="ARBA00023284"/>
    </source>
</evidence>
<evidence type="ECO:0000313" key="4">
    <source>
        <dbReference type="EMBL" id="EHK53069.1"/>
    </source>
</evidence>
<name>H0I1S9_9HYPH</name>
<reference evidence="4 5" key="1">
    <citation type="journal article" date="2012" name="J. Bacteriol.">
        <title>Draft Genome Sequence of Mesorhizobium alhagi CCNWXJ12-2T, a Novel Salt-Resistant Species Isolated from the Desert of Northwestern China.</title>
        <authorList>
            <person name="Zhou M."/>
            <person name="Chen W."/>
            <person name="Chen H."/>
            <person name="Wei G."/>
        </authorList>
    </citation>
    <scope>NUCLEOTIDE SEQUENCE [LARGE SCALE GENOMIC DNA]</scope>
    <source>
        <strain evidence="4 5">CCNWXJ12-2</strain>
    </source>
</reference>
<proteinExistence type="predicted"/>
<dbReference type="InterPro" id="IPR017937">
    <property type="entry name" value="Thioredoxin_CS"/>
</dbReference>
<feature type="chain" id="PRO_5003534912" evidence="2">
    <location>
        <begin position="31"/>
        <end position="182"/>
    </location>
</feature>